<dbReference type="Proteomes" id="UP000275281">
    <property type="component" value="Unassembled WGS sequence"/>
</dbReference>
<dbReference type="Pfam" id="PF02545">
    <property type="entry name" value="Maf"/>
    <property type="match status" value="1"/>
</dbReference>
<keyword evidence="3 5" id="KW-0378">Hydrolase</keyword>
<dbReference type="EMBL" id="RPOK01000002">
    <property type="protein sequence ID" value="RPJ67297.1"/>
    <property type="molecule type" value="Genomic_DNA"/>
</dbReference>
<comment type="function">
    <text evidence="5">Nucleoside triphosphate pyrophosphatase that hydrolyzes 7-methyl-GTP (m(7)GTP). May have a dual role in cell division arrest and in preventing the incorporation of modified nucleotides into cellular nucleic acids.</text>
</comment>
<dbReference type="PIRSF" id="PIRSF006305">
    <property type="entry name" value="Maf"/>
    <property type="match status" value="1"/>
</dbReference>
<evidence type="ECO:0000256" key="2">
    <source>
        <dbReference type="ARBA" id="ARBA00022490"/>
    </source>
</evidence>
<sequence length="205" mass="22580">MLVRQLILASGSPYRLQRLKEAGLDPLVHAANIDESPQKHEDALTLSARLSKEKAYAVSAHYQNGFIIGSDQVAEVLLDSHSERLGKPGSKLKAQEQLALCSGRTVKFHTSLTVVDAESKRDVTQTETVTVIFNTLTPSQIATYINADNPIQCAGSFMMERAGIFLFKKILSEDPNALIGIPMIALRECLTLLEVDIFDLLKRSK</sequence>
<dbReference type="GO" id="GO:0047429">
    <property type="term" value="F:nucleoside triphosphate diphosphatase activity"/>
    <property type="evidence" value="ECO:0007669"/>
    <property type="project" value="InterPro"/>
</dbReference>
<organism evidence="6 7">
    <name type="scientific">Alteromonas sediminis</name>
    <dbReference type="NCBI Taxonomy" id="2259342"/>
    <lineage>
        <taxon>Bacteria</taxon>
        <taxon>Pseudomonadati</taxon>
        <taxon>Pseudomonadota</taxon>
        <taxon>Gammaproteobacteria</taxon>
        <taxon>Alteromonadales</taxon>
        <taxon>Alteromonadaceae</taxon>
        <taxon>Alteromonas/Salinimonas group</taxon>
        <taxon>Alteromonas</taxon>
    </lineage>
</organism>
<evidence type="ECO:0000313" key="7">
    <source>
        <dbReference type="Proteomes" id="UP000275281"/>
    </source>
</evidence>
<protein>
    <recommendedName>
        <fullName evidence="5">7-methyl-GTP pyrophosphatase</fullName>
        <shortName evidence="5">m(7)GTP pyrophosphatase</shortName>
        <ecNumber evidence="5">3.6.1.-</ecNumber>
    </recommendedName>
</protein>
<dbReference type="InterPro" id="IPR003697">
    <property type="entry name" value="Maf-like"/>
</dbReference>
<evidence type="ECO:0000256" key="3">
    <source>
        <dbReference type="ARBA" id="ARBA00022801"/>
    </source>
</evidence>
<evidence type="ECO:0000256" key="4">
    <source>
        <dbReference type="ARBA" id="ARBA00023080"/>
    </source>
</evidence>
<dbReference type="Gene3D" id="3.90.950.10">
    <property type="match status" value="1"/>
</dbReference>
<feature type="site" description="Important for substrate specificity" evidence="5">
    <location>
        <position position="14"/>
    </location>
</feature>
<dbReference type="PANTHER" id="PTHR43213:SF10">
    <property type="entry name" value="7-METHYL-GTP PYROPHOSPHATASE"/>
    <property type="match status" value="1"/>
</dbReference>
<proteinExistence type="inferred from homology"/>
<gene>
    <name evidence="6" type="primary">maf</name>
    <name evidence="6" type="ORF">DRW07_07125</name>
</gene>
<dbReference type="AlphaFoldDB" id="A0A3N5Y0R3"/>
<comment type="subcellular location">
    <subcellularLocation>
        <location evidence="1 5">Cytoplasm</location>
    </subcellularLocation>
</comment>
<dbReference type="SUPFAM" id="SSF52972">
    <property type="entry name" value="ITPase-like"/>
    <property type="match status" value="1"/>
</dbReference>
<evidence type="ECO:0000313" key="6">
    <source>
        <dbReference type="EMBL" id="RPJ67297.1"/>
    </source>
</evidence>
<dbReference type="PANTHER" id="PTHR43213">
    <property type="entry name" value="BIFUNCTIONAL DTTP/UTP PYROPHOSPHATASE/METHYLTRANSFERASE PROTEIN-RELATED"/>
    <property type="match status" value="1"/>
</dbReference>
<feature type="site" description="Important for substrate specificity" evidence="5">
    <location>
        <position position="72"/>
    </location>
</feature>
<name>A0A3N5Y0R3_9ALTE</name>
<comment type="similarity">
    <text evidence="5">Belongs to the Maf family. YceF subfamily.</text>
</comment>
<accession>A0A3N5Y0R3</accession>
<dbReference type="RefSeq" id="WP_124027199.1">
    <property type="nucleotide sequence ID" value="NZ_JBHRSN010000015.1"/>
</dbReference>
<keyword evidence="4 5" id="KW-0546">Nucleotide metabolism</keyword>
<comment type="caution">
    <text evidence="6">The sequence shown here is derived from an EMBL/GenBank/DDBJ whole genome shotgun (WGS) entry which is preliminary data.</text>
</comment>
<keyword evidence="7" id="KW-1185">Reference proteome</keyword>
<dbReference type="NCBIfam" id="TIGR00172">
    <property type="entry name" value="maf"/>
    <property type="match status" value="1"/>
</dbReference>
<feature type="site" description="Important for substrate specificity" evidence="5">
    <location>
        <position position="160"/>
    </location>
</feature>
<evidence type="ECO:0000256" key="1">
    <source>
        <dbReference type="ARBA" id="ARBA00004496"/>
    </source>
</evidence>
<dbReference type="GO" id="GO:0009117">
    <property type="term" value="P:nucleotide metabolic process"/>
    <property type="evidence" value="ECO:0007669"/>
    <property type="project" value="UniProtKB-KW"/>
</dbReference>
<dbReference type="HAMAP" id="MF_00528">
    <property type="entry name" value="Maf"/>
    <property type="match status" value="1"/>
</dbReference>
<dbReference type="EC" id="3.6.1.-" evidence="5"/>
<reference evidence="6 7" key="1">
    <citation type="submission" date="2018-11" db="EMBL/GenBank/DDBJ databases">
        <authorList>
            <person name="Ye M.-Q."/>
            <person name="Du Z.-J."/>
        </authorList>
    </citation>
    <scope>NUCLEOTIDE SEQUENCE [LARGE SCALE GENOMIC DNA]</scope>
    <source>
        <strain evidence="6 7">U0105</strain>
    </source>
</reference>
<comment type="caution">
    <text evidence="5">Lacks conserved residue(s) required for the propagation of feature annotation.</text>
</comment>
<feature type="active site" description="Proton acceptor" evidence="5">
    <location>
        <position position="71"/>
    </location>
</feature>
<keyword evidence="2 5" id="KW-0963">Cytoplasm</keyword>
<dbReference type="InterPro" id="IPR029001">
    <property type="entry name" value="ITPase-like_fam"/>
</dbReference>
<comment type="cofactor">
    <cofactor evidence="5">
        <name>a divalent metal cation</name>
        <dbReference type="ChEBI" id="CHEBI:60240"/>
    </cofactor>
</comment>
<dbReference type="GO" id="GO:0005737">
    <property type="term" value="C:cytoplasm"/>
    <property type="evidence" value="ECO:0007669"/>
    <property type="project" value="UniProtKB-SubCell"/>
</dbReference>
<comment type="catalytic activity">
    <reaction evidence="5">
        <text>N(7)-methyl-GTP + H2O = N(7)-methyl-GMP + diphosphate + H(+)</text>
        <dbReference type="Rhea" id="RHEA:58744"/>
        <dbReference type="ChEBI" id="CHEBI:15377"/>
        <dbReference type="ChEBI" id="CHEBI:15378"/>
        <dbReference type="ChEBI" id="CHEBI:33019"/>
        <dbReference type="ChEBI" id="CHEBI:58285"/>
        <dbReference type="ChEBI" id="CHEBI:87133"/>
    </reaction>
</comment>
<evidence type="ECO:0000256" key="5">
    <source>
        <dbReference type="HAMAP-Rule" id="MF_00528"/>
    </source>
</evidence>
<dbReference type="OrthoDB" id="9813694at2"/>